<feature type="compositionally biased region" description="Pro residues" evidence="1">
    <location>
        <begin position="431"/>
        <end position="442"/>
    </location>
</feature>
<dbReference type="EMBL" id="SPKJ01000003">
    <property type="protein sequence ID" value="MYZ46454.1"/>
    <property type="molecule type" value="Genomic_DNA"/>
</dbReference>
<evidence type="ECO:0000313" key="3">
    <source>
        <dbReference type="Proteomes" id="UP000773614"/>
    </source>
</evidence>
<dbReference type="OrthoDB" id="8230038at2"/>
<feature type="compositionally biased region" description="Low complexity" evidence="1">
    <location>
        <begin position="443"/>
        <end position="459"/>
    </location>
</feature>
<evidence type="ECO:0008006" key="4">
    <source>
        <dbReference type="Google" id="ProtNLM"/>
    </source>
</evidence>
<feature type="region of interest" description="Disordered" evidence="1">
    <location>
        <begin position="371"/>
        <end position="507"/>
    </location>
</feature>
<feature type="region of interest" description="Disordered" evidence="1">
    <location>
        <begin position="1"/>
        <end position="24"/>
    </location>
</feature>
<feature type="region of interest" description="Disordered" evidence="1">
    <location>
        <begin position="92"/>
        <end position="191"/>
    </location>
</feature>
<proteinExistence type="predicted"/>
<sequence>MRTEYSKSGEAVQPVTTETETEDDLDGFLAELDEICMARPIESDPLAPIPAAEIESMLARLGNDNSRPAAKAMAPEHKPADELTDAELDAELGTSGPASETTCKPVGRKGRSLPRTSASRDRRSGMIPRVSSTSAASVSGSSLVAETNTPPNTPSNPSHTLTRNTSTPKTLTRNTPTSEPENTLTIRDHRLPPDWKRSTEILRGTFLNRALTSFGAPYALSLNLDADVTRKALASGSFSAAIFKRLKRTLEAALERPVHLWIIPEATCSGRLHIHGGIAANDNELPRIEDALKRVGGTWTKAGREHQADIREQHDPDGWVRYTEKTLGRTRKMLGSRLLSADNALREEAKRLYEQRRNEIISERTKATRQVNTDLLPRKTSASNETACNAVPHDSKGVCAINKPSGANFLKTRKDSECRPISRPLSSPRSLPLPSPRSPRPSPARSTRTASSSPSASTRTCGPTRSGRTLKPQSAPLRLFLAPRPPETRRPDLRSTGPPCDSPSHPR</sequence>
<accession>A0A964T1X5</accession>
<keyword evidence="3" id="KW-1185">Reference proteome</keyword>
<dbReference type="RefSeq" id="WP_161138798.1">
    <property type="nucleotide sequence ID" value="NZ_SPKJ01000003.1"/>
</dbReference>
<feature type="compositionally biased region" description="Low complexity" evidence="1">
    <location>
        <begin position="130"/>
        <end position="158"/>
    </location>
</feature>
<dbReference type="Proteomes" id="UP000773614">
    <property type="component" value="Unassembled WGS sequence"/>
</dbReference>
<gene>
    <name evidence="2" type="ORF">E4O86_01800</name>
</gene>
<evidence type="ECO:0000313" key="2">
    <source>
        <dbReference type="EMBL" id="MYZ46454.1"/>
    </source>
</evidence>
<reference evidence="2" key="1">
    <citation type="submission" date="2019-03" db="EMBL/GenBank/DDBJ databases">
        <title>Afifella sp. nov., isolated from activated sludge.</title>
        <authorList>
            <person name="Li Q."/>
            <person name="Liu Y."/>
        </authorList>
    </citation>
    <scope>NUCLEOTIDE SEQUENCE</scope>
    <source>
        <strain evidence="2">L72</strain>
    </source>
</reference>
<organism evidence="2 3">
    <name type="scientific">Propylenella binzhouense</name>
    <dbReference type="NCBI Taxonomy" id="2555902"/>
    <lineage>
        <taxon>Bacteria</taxon>
        <taxon>Pseudomonadati</taxon>
        <taxon>Pseudomonadota</taxon>
        <taxon>Alphaproteobacteria</taxon>
        <taxon>Hyphomicrobiales</taxon>
        <taxon>Propylenellaceae</taxon>
        <taxon>Propylenella</taxon>
    </lineage>
</organism>
<protein>
    <recommendedName>
        <fullName evidence="4">Replication protein</fullName>
    </recommendedName>
</protein>
<feature type="compositionally biased region" description="Polar residues" evidence="1">
    <location>
        <begin position="159"/>
        <end position="185"/>
    </location>
</feature>
<name>A0A964T1X5_9HYPH</name>
<dbReference type="AlphaFoldDB" id="A0A964T1X5"/>
<comment type="caution">
    <text evidence="2">The sequence shown here is derived from an EMBL/GenBank/DDBJ whole genome shotgun (WGS) entry which is preliminary data.</text>
</comment>
<evidence type="ECO:0000256" key="1">
    <source>
        <dbReference type="SAM" id="MobiDB-lite"/>
    </source>
</evidence>